<gene>
    <name evidence="1" type="ORF">HaLaN_26204</name>
</gene>
<comment type="caution">
    <text evidence="1">The sequence shown here is derived from an EMBL/GenBank/DDBJ whole genome shotgun (WGS) entry which is preliminary data.</text>
</comment>
<organism evidence="1 2">
    <name type="scientific">Haematococcus lacustris</name>
    <name type="common">Green alga</name>
    <name type="synonym">Haematococcus pluvialis</name>
    <dbReference type="NCBI Taxonomy" id="44745"/>
    <lineage>
        <taxon>Eukaryota</taxon>
        <taxon>Viridiplantae</taxon>
        <taxon>Chlorophyta</taxon>
        <taxon>core chlorophytes</taxon>
        <taxon>Chlorophyceae</taxon>
        <taxon>CS clade</taxon>
        <taxon>Chlamydomonadales</taxon>
        <taxon>Haematococcaceae</taxon>
        <taxon>Haematococcus</taxon>
    </lineage>
</organism>
<sequence>MYLGWLDGALVDYVDKSLTLRTPKGRPVL</sequence>
<proteinExistence type="predicted"/>
<keyword evidence="2" id="KW-1185">Reference proteome</keyword>
<name>A0A6A0A5N2_HAELA</name>
<evidence type="ECO:0000313" key="2">
    <source>
        <dbReference type="Proteomes" id="UP000485058"/>
    </source>
</evidence>
<feature type="non-terminal residue" evidence="1">
    <location>
        <position position="29"/>
    </location>
</feature>
<accession>A0A6A0A5N2</accession>
<protein>
    <submittedName>
        <fullName evidence="1">Uncharacterized protein</fullName>
    </submittedName>
</protein>
<dbReference type="Proteomes" id="UP000485058">
    <property type="component" value="Unassembled WGS sequence"/>
</dbReference>
<evidence type="ECO:0000313" key="1">
    <source>
        <dbReference type="EMBL" id="GFH27822.1"/>
    </source>
</evidence>
<feature type="non-terminal residue" evidence="1">
    <location>
        <position position="1"/>
    </location>
</feature>
<dbReference type="AlphaFoldDB" id="A0A6A0A5N2"/>
<reference evidence="1 2" key="1">
    <citation type="submission" date="2020-02" db="EMBL/GenBank/DDBJ databases">
        <title>Draft genome sequence of Haematococcus lacustris strain NIES-144.</title>
        <authorList>
            <person name="Morimoto D."/>
            <person name="Nakagawa S."/>
            <person name="Yoshida T."/>
            <person name="Sawayama S."/>
        </authorList>
    </citation>
    <scope>NUCLEOTIDE SEQUENCE [LARGE SCALE GENOMIC DNA]</scope>
    <source>
        <strain evidence="1 2">NIES-144</strain>
    </source>
</reference>
<dbReference type="EMBL" id="BLLF01003635">
    <property type="protein sequence ID" value="GFH27822.1"/>
    <property type="molecule type" value="Genomic_DNA"/>
</dbReference>